<protein>
    <recommendedName>
        <fullName evidence="8">Rod shape-determining protein MreD</fullName>
    </recommendedName>
</protein>
<keyword evidence="7 8" id="KW-0472">Membrane</keyword>
<comment type="subcellular location">
    <subcellularLocation>
        <location evidence="8">Cell inner membrane</location>
    </subcellularLocation>
    <subcellularLocation>
        <location evidence="1">Cell membrane</location>
        <topology evidence="1">Multi-pass membrane protein</topology>
    </subcellularLocation>
</comment>
<keyword evidence="3 8" id="KW-1003">Cell membrane</keyword>
<feature type="transmembrane region" description="Helical" evidence="9">
    <location>
        <begin position="59"/>
        <end position="87"/>
    </location>
</feature>
<keyword evidence="5 8" id="KW-0133">Cell shape</keyword>
<evidence type="ECO:0000313" key="10">
    <source>
        <dbReference type="EMBL" id="PXV70337.1"/>
    </source>
</evidence>
<comment type="function">
    <text evidence="8">Involved in formation of the rod shape of the cell. May also contribute to regulation of formation of penicillin-binding proteins.</text>
</comment>
<dbReference type="AlphaFoldDB" id="A0A318ECR1"/>
<dbReference type="NCBIfam" id="TIGR03426">
    <property type="entry name" value="shape_MreD"/>
    <property type="match status" value="1"/>
</dbReference>
<evidence type="ECO:0000256" key="4">
    <source>
        <dbReference type="ARBA" id="ARBA00022692"/>
    </source>
</evidence>
<evidence type="ECO:0000313" key="11">
    <source>
        <dbReference type="Proteomes" id="UP000248330"/>
    </source>
</evidence>
<keyword evidence="8" id="KW-0997">Cell inner membrane</keyword>
<feature type="transmembrane region" description="Helical" evidence="9">
    <location>
        <begin position="93"/>
        <end position="119"/>
    </location>
</feature>
<feature type="transmembrane region" description="Helical" evidence="9">
    <location>
        <begin position="131"/>
        <end position="151"/>
    </location>
</feature>
<dbReference type="Proteomes" id="UP000248330">
    <property type="component" value="Unassembled WGS sequence"/>
</dbReference>
<name>A0A318ECR1_9GAMM</name>
<dbReference type="PANTHER" id="PTHR37484:SF1">
    <property type="entry name" value="ROD SHAPE-DETERMINING PROTEIN MRED"/>
    <property type="match status" value="1"/>
</dbReference>
<dbReference type="Pfam" id="PF04093">
    <property type="entry name" value="MreD"/>
    <property type="match status" value="1"/>
</dbReference>
<keyword evidence="6 9" id="KW-1133">Transmembrane helix</keyword>
<evidence type="ECO:0000256" key="8">
    <source>
        <dbReference type="PIRNR" id="PIRNR018472"/>
    </source>
</evidence>
<comment type="caution">
    <text evidence="10">The sequence shown here is derived from an EMBL/GenBank/DDBJ whole genome shotgun (WGS) entry which is preliminary data.</text>
</comment>
<evidence type="ECO:0000256" key="9">
    <source>
        <dbReference type="SAM" id="Phobius"/>
    </source>
</evidence>
<gene>
    <name evidence="10" type="ORF">C8D93_102189</name>
</gene>
<evidence type="ECO:0000256" key="2">
    <source>
        <dbReference type="ARBA" id="ARBA00007776"/>
    </source>
</evidence>
<comment type="similarity">
    <text evidence="2 8">Belongs to the MreD family.</text>
</comment>
<keyword evidence="11" id="KW-1185">Reference proteome</keyword>
<dbReference type="GO" id="GO:0008360">
    <property type="term" value="P:regulation of cell shape"/>
    <property type="evidence" value="ECO:0007669"/>
    <property type="project" value="UniProtKB-UniRule"/>
</dbReference>
<evidence type="ECO:0000256" key="5">
    <source>
        <dbReference type="ARBA" id="ARBA00022960"/>
    </source>
</evidence>
<dbReference type="GO" id="GO:0005886">
    <property type="term" value="C:plasma membrane"/>
    <property type="evidence" value="ECO:0007669"/>
    <property type="project" value="UniProtKB-SubCell"/>
</dbReference>
<dbReference type="EMBL" id="QICN01000002">
    <property type="protein sequence ID" value="PXV70337.1"/>
    <property type="molecule type" value="Genomic_DNA"/>
</dbReference>
<dbReference type="InterPro" id="IPR007227">
    <property type="entry name" value="Cell_shape_determining_MreD"/>
</dbReference>
<dbReference type="InterPro" id="IPR026034">
    <property type="entry name" value="MreD_proteobac"/>
</dbReference>
<proteinExistence type="inferred from homology"/>
<dbReference type="PIRSF" id="PIRSF018472">
    <property type="entry name" value="MreD_proteobac"/>
    <property type="match status" value="1"/>
</dbReference>
<organism evidence="10 11">
    <name type="scientific">Sinimarinibacterium flocculans</name>
    <dbReference type="NCBI Taxonomy" id="985250"/>
    <lineage>
        <taxon>Bacteria</taxon>
        <taxon>Pseudomonadati</taxon>
        <taxon>Pseudomonadota</taxon>
        <taxon>Gammaproteobacteria</taxon>
        <taxon>Nevskiales</taxon>
        <taxon>Nevskiaceae</taxon>
        <taxon>Sinimarinibacterium</taxon>
    </lineage>
</organism>
<sequence length="161" mass="18187">MTSTRNLLLGFTASLLLAIVFQLVRLPDILAAARPLWVPLVLAYWALRESRISTLLPAFVAGIALDVLFGSPLGQHALGLVIVVYIVERLRGIFILFPLWQATFALIPAWALYSFLMFWVDGATRHQADAWLRWLPVLSTTLFWPLLFSVMEALRQPPEDE</sequence>
<evidence type="ECO:0000256" key="6">
    <source>
        <dbReference type="ARBA" id="ARBA00022989"/>
    </source>
</evidence>
<evidence type="ECO:0000256" key="1">
    <source>
        <dbReference type="ARBA" id="ARBA00004651"/>
    </source>
</evidence>
<dbReference type="RefSeq" id="WP_110264010.1">
    <property type="nucleotide sequence ID" value="NZ_CAKZQT010000038.1"/>
</dbReference>
<keyword evidence="4 9" id="KW-0812">Transmembrane</keyword>
<reference evidence="10 11" key="1">
    <citation type="submission" date="2018-04" db="EMBL/GenBank/DDBJ databases">
        <title>Genomic Encyclopedia of Type Strains, Phase IV (KMG-IV): sequencing the most valuable type-strain genomes for metagenomic binning, comparative biology and taxonomic classification.</title>
        <authorList>
            <person name="Goeker M."/>
        </authorList>
    </citation>
    <scope>NUCLEOTIDE SEQUENCE [LARGE SCALE GENOMIC DNA]</scope>
    <source>
        <strain evidence="10 11">DSM 104150</strain>
    </source>
</reference>
<evidence type="ECO:0000256" key="3">
    <source>
        <dbReference type="ARBA" id="ARBA00022475"/>
    </source>
</evidence>
<accession>A0A318ECR1</accession>
<dbReference type="OrthoDB" id="6647425at2"/>
<evidence type="ECO:0000256" key="7">
    <source>
        <dbReference type="ARBA" id="ARBA00023136"/>
    </source>
</evidence>
<feature type="transmembrane region" description="Helical" evidence="9">
    <location>
        <begin position="7"/>
        <end position="24"/>
    </location>
</feature>
<dbReference type="PANTHER" id="PTHR37484">
    <property type="entry name" value="ROD SHAPE-DETERMINING PROTEIN MRED"/>
    <property type="match status" value="1"/>
</dbReference>